<dbReference type="EMBL" id="WEZT01000018">
    <property type="protein sequence ID" value="MYV05923.1"/>
    <property type="molecule type" value="Genomic_DNA"/>
</dbReference>
<name>A0A7C9MRN0_9LACO</name>
<reference evidence="1 2" key="1">
    <citation type="journal article" date="2019" name="Appl. Environ. Microbiol.">
        <title>Genetic determinants of hydroxycinnamic acid metabolism in heterofermentative lactobacilli.</title>
        <authorList>
            <person name="Gaur G."/>
            <person name="Oh J.H."/>
            <person name="Filannino P."/>
            <person name="Gobbetti M."/>
            <person name="van Pijkeren J.P."/>
            <person name="Ganzle M.G."/>
        </authorList>
    </citation>
    <scope>NUCLEOTIDE SEQUENCE [LARGE SCALE GENOMIC DNA]</scope>
    <source>
        <strain evidence="1 2">FUA3583</strain>
    </source>
</reference>
<gene>
    <name evidence="1" type="ORF">GB992_08760</name>
</gene>
<dbReference type="RefSeq" id="WP_161002071.1">
    <property type="nucleotide sequence ID" value="NZ_CP185253.1"/>
</dbReference>
<organism evidence="1 2">
    <name type="scientific">Furfurilactobacillus rossiae</name>
    <dbReference type="NCBI Taxonomy" id="231049"/>
    <lineage>
        <taxon>Bacteria</taxon>
        <taxon>Bacillati</taxon>
        <taxon>Bacillota</taxon>
        <taxon>Bacilli</taxon>
        <taxon>Lactobacillales</taxon>
        <taxon>Lactobacillaceae</taxon>
        <taxon>Furfurilactobacillus</taxon>
    </lineage>
</organism>
<evidence type="ECO:0000313" key="1">
    <source>
        <dbReference type="EMBL" id="MYV05923.1"/>
    </source>
</evidence>
<dbReference type="AlphaFoldDB" id="A0A7C9MRN0"/>
<dbReference type="Proteomes" id="UP000480570">
    <property type="component" value="Unassembled WGS sequence"/>
</dbReference>
<accession>A0A7C9MRN0</accession>
<protein>
    <submittedName>
        <fullName evidence="1">Uncharacterized protein</fullName>
    </submittedName>
</protein>
<comment type="caution">
    <text evidence="1">The sequence shown here is derived from an EMBL/GenBank/DDBJ whole genome shotgun (WGS) entry which is preliminary data.</text>
</comment>
<sequence>MNELPKPSSSYFIVTNEASIDFKVMLEDYDHVFAGHRVRIETNYNLLSEFDIVFTERDFPYLMGWEKLTSKNVNASQLIRQVKAGTLAKTVAKTSSLWGKQIKKGCCITTFCNGFFRSRHTRLCSNKQHEA</sequence>
<proteinExistence type="predicted"/>
<evidence type="ECO:0000313" key="2">
    <source>
        <dbReference type="Proteomes" id="UP000480570"/>
    </source>
</evidence>